<name>A0ABU8EGW9_9BACL</name>
<dbReference type="PROSITE" id="PS51257">
    <property type="entry name" value="PROKAR_LIPOPROTEIN"/>
    <property type="match status" value="1"/>
</dbReference>
<dbReference type="SUPFAM" id="SSF50952">
    <property type="entry name" value="Soluble quinoprotein glucose dehydrogenase"/>
    <property type="match status" value="1"/>
</dbReference>
<dbReference type="Gene3D" id="2.120.10.30">
    <property type="entry name" value="TolB, C-terminal domain"/>
    <property type="match status" value="1"/>
</dbReference>
<feature type="signal peptide" evidence="2">
    <location>
        <begin position="1"/>
        <end position="22"/>
    </location>
</feature>
<comment type="caution">
    <text evidence="4">The sequence shown here is derived from an EMBL/GenBank/DDBJ whole genome shotgun (WGS) entry which is preliminary data.</text>
</comment>
<dbReference type="Pfam" id="PF07995">
    <property type="entry name" value="GSDH"/>
    <property type="match status" value="1"/>
</dbReference>
<dbReference type="InterPro" id="IPR012938">
    <property type="entry name" value="Glc/Sorbosone_DH"/>
</dbReference>
<dbReference type="EMBL" id="JBAWKY010000001">
    <property type="protein sequence ID" value="MEI4461471.1"/>
    <property type="molecule type" value="Genomic_DNA"/>
</dbReference>
<evidence type="ECO:0000256" key="2">
    <source>
        <dbReference type="SAM" id="SignalP"/>
    </source>
</evidence>
<evidence type="ECO:0000259" key="3">
    <source>
        <dbReference type="Pfam" id="PF07995"/>
    </source>
</evidence>
<protein>
    <submittedName>
        <fullName evidence="4">PQQ-dependent sugar dehydrogenase</fullName>
    </submittedName>
</protein>
<evidence type="ECO:0000313" key="4">
    <source>
        <dbReference type="EMBL" id="MEI4461471.1"/>
    </source>
</evidence>
<dbReference type="InterPro" id="IPR011041">
    <property type="entry name" value="Quinoprot_gluc/sorb_DH_b-prop"/>
</dbReference>
<keyword evidence="2" id="KW-0732">Signal</keyword>
<keyword evidence="5" id="KW-1185">Reference proteome</keyword>
<dbReference type="PANTHER" id="PTHR19328:SF13">
    <property type="entry name" value="HIPL1 PROTEIN"/>
    <property type="match status" value="1"/>
</dbReference>
<accession>A0ABU8EGW9</accession>
<feature type="compositionally biased region" description="Low complexity" evidence="1">
    <location>
        <begin position="22"/>
        <end position="41"/>
    </location>
</feature>
<organism evidence="4 5">
    <name type="scientific">Exiguobacterium indicum</name>
    <dbReference type="NCBI Taxonomy" id="296995"/>
    <lineage>
        <taxon>Bacteria</taxon>
        <taxon>Bacillati</taxon>
        <taxon>Bacillota</taxon>
        <taxon>Bacilli</taxon>
        <taxon>Bacillales</taxon>
        <taxon>Bacillales Family XII. Incertae Sedis</taxon>
        <taxon>Exiguobacterium</taxon>
    </lineage>
</organism>
<evidence type="ECO:0000256" key="1">
    <source>
        <dbReference type="SAM" id="MobiDB-lite"/>
    </source>
</evidence>
<dbReference type="PANTHER" id="PTHR19328">
    <property type="entry name" value="HEDGEHOG-INTERACTING PROTEIN"/>
    <property type="match status" value="1"/>
</dbReference>
<gene>
    <name evidence="4" type="ORF">SZL87_03405</name>
</gene>
<proteinExistence type="predicted"/>
<feature type="compositionally biased region" description="Polar residues" evidence="1">
    <location>
        <begin position="42"/>
        <end position="54"/>
    </location>
</feature>
<dbReference type="RefSeq" id="WP_058713752.1">
    <property type="nucleotide sequence ID" value="NZ_JAXUAT010000009.1"/>
</dbReference>
<feature type="region of interest" description="Disordered" evidence="1">
    <location>
        <begin position="22"/>
        <end position="54"/>
    </location>
</feature>
<dbReference type="InterPro" id="IPR011042">
    <property type="entry name" value="6-blade_b-propeller_TolB-like"/>
</dbReference>
<reference evidence="4 5" key="1">
    <citation type="submission" date="2023-12" db="EMBL/GenBank/DDBJ databases">
        <authorList>
            <person name="Easwaran N."/>
            <person name="Lazarus H.P.S."/>
        </authorList>
    </citation>
    <scope>NUCLEOTIDE SEQUENCE [LARGE SCALE GENOMIC DNA]</scope>
    <source>
        <strain evidence="4 5">VIT-2023</strain>
    </source>
</reference>
<dbReference type="Proteomes" id="UP001387110">
    <property type="component" value="Unassembled WGS sequence"/>
</dbReference>
<evidence type="ECO:0000313" key="5">
    <source>
        <dbReference type="Proteomes" id="UP001387110"/>
    </source>
</evidence>
<feature type="chain" id="PRO_5045491443" evidence="2">
    <location>
        <begin position="23"/>
        <end position="365"/>
    </location>
</feature>
<sequence length="365" mass="40654">MKIKYVISPLLLAGILMGCTQTSEESSTEETNQTTQENNQQDSGDQEATQSSQAQEGVVFKELNAPWNIVREGEVFYITEREGTIVKGEKDDYERMRLQLKEDVLAEGEGGLLGMVLDPDFKDNQTAYVYHTYAKQGQATNRVIAIKEEGDQWTEERVLLDDIPGATIHNGGRLEWGPEGALYVTAGDAANPELAQDIDSLAGKILRITSEGKPFEGNQKGYVYSLGHRNPQGLVFVDDQLYASEHGQSGHDEINRIEQKNYGWPTIEGKEQADGLVTPWYEVGEQSVAPSGVATAENTLYFATLVGQRLQTIDLETKQVKTIVENQGRIRDVWIDETSIYYITNNTDGRGNPSADDDRLVRINR</sequence>
<feature type="domain" description="Glucose/Sorbosone dehydrogenase" evidence="3">
    <location>
        <begin position="64"/>
        <end position="350"/>
    </location>
</feature>